<dbReference type="InterPro" id="IPR036259">
    <property type="entry name" value="MFS_trans_sf"/>
</dbReference>
<feature type="domain" description="Major facilitator superfamily (MFS) profile" evidence="7">
    <location>
        <begin position="24"/>
        <end position="408"/>
    </location>
</feature>
<dbReference type="InterPro" id="IPR011701">
    <property type="entry name" value="MFS"/>
</dbReference>
<evidence type="ECO:0000256" key="2">
    <source>
        <dbReference type="ARBA" id="ARBA00022448"/>
    </source>
</evidence>
<comment type="subcellular location">
    <subcellularLocation>
        <location evidence="1">Cell membrane</location>
        <topology evidence="1">Multi-pass membrane protein</topology>
    </subcellularLocation>
</comment>
<name>A0A652YNL6_NOCGL</name>
<dbReference type="PANTHER" id="PTHR23517:SF13">
    <property type="entry name" value="MAJOR FACILITATOR SUPERFAMILY MFS_1"/>
    <property type="match status" value="1"/>
</dbReference>
<dbReference type="EMBL" id="VNIQ01000004">
    <property type="protein sequence ID" value="TYQ03676.1"/>
    <property type="molecule type" value="Genomic_DNA"/>
</dbReference>
<dbReference type="PROSITE" id="PS50850">
    <property type="entry name" value="MFS"/>
    <property type="match status" value="1"/>
</dbReference>
<gene>
    <name evidence="8" type="ORF">FNL38_10441</name>
</gene>
<dbReference type="GO" id="GO:0005886">
    <property type="term" value="C:plasma membrane"/>
    <property type="evidence" value="ECO:0007669"/>
    <property type="project" value="UniProtKB-SubCell"/>
</dbReference>
<proteinExistence type="predicted"/>
<evidence type="ECO:0000313" key="8">
    <source>
        <dbReference type="EMBL" id="TYQ03676.1"/>
    </source>
</evidence>
<evidence type="ECO:0000256" key="4">
    <source>
        <dbReference type="ARBA" id="ARBA00022692"/>
    </source>
</evidence>
<evidence type="ECO:0000256" key="3">
    <source>
        <dbReference type="ARBA" id="ARBA00022475"/>
    </source>
</evidence>
<dbReference type="SUPFAM" id="SSF103473">
    <property type="entry name" value="MFS general substrate transporter"/>
    <property type="match status" value="1"/>
</dbReference>
<keyword evidence="4" id="KW-0812">Transmembrane</keyword>
<keyword evidence="5" id="KW-1133">Transmembrane helix</keyword>
<evidence type="ECO:0000256" key="6">
    <source>
        <dbReference type="ARBA" id="ARBA00023136"/>
    </source>
</evidence>
<comment type="caution">
    <text evidence="8">The sequence shown here is derived from an EMBL/GenBank/DDBJ whole genome shotgun (WGS) entry which is preliminary data.</text>
</comment>
<keyword evidence="6" id="KW-0472">Membrane</keyword>
<sequence length="412" mass="43026">MYLRRGFPTSTTALAAQTATRRTNRHFYGVGYVLTVILLGANMPTSVYGLYRSEFGFTPTIQTLIYGVYVAGLVPALLFFGPLSDFLGRRAVLLMSLALSVAGTLVLAFADATVWLFLGRIAQGIAVGAVSAAGSAALVEQEPTFDHRRAALVSTVTGALGGALGPLVSGAIAQYLPQPLRLPYLIFLVAFVPALIVLLLLPRGTRTARPKSLFQIPRVPAVIQQTFWLSSLAVALSWGAVGLFQSVVPSWMTSLLGINNLLLAGGAAALVMICSVIAQLGGSRMDPRTSTIVGLGILALGMIGLLVVDIVPSLALLSVVTIVVGAGHGLVFAGGMKRVNAAARAHARESHGAILAAFFTVSYAGLAIPSILAGIAITVQGMQTAIIELSIIGAVLCLVMMTFNARAARRYP</sequence>
<dbReference type="PANTHER" id="PTHR23517">
    <property type="entry name" value="RESISTANCE PROTEIN MDTM, PUTATIVE-RELATED-RELATED"/>
    <property type="match status" value="1"/>
</dbReference>
<keyword evidence="2" id="KW-0813">Transport</keyword>
<dbReference type="InterPro" id="IPR050171">
    <property type="entry name" value="MFS_Transporters"/>
</dbReference>
<protein>
    <submittedName>
        <fullName evidence="8">Putative MFS family arabinose efflux permease</fullName>
    </submittedName>
</protein>
<dbReference type="Gene3D" id="1.20.1250.20">
    <property type="entry name" value="MFS general substrate transporter like domains"/>
    <property type="match status" value="1"/>
</dbReference>
<dbReference type="AlphaFoldDB" id="A0A652YNL6"/>
<evidence type="ECO:0000256" key="1">
    <source>
        <dbReference type="ARBA" id="ARBA00004651"/>
    </source>
</evidence>
<dbReference type="Pfam" id="PF07690">
    <property type="entry name" value="MFS_1"/>
    <property type="match status" value="1"/>
</dbReference>
<organism evidence="8">
    <name type="scientific">Nocardia globerula</name>
    <dbReference type="NCBI Taxonomy" id="1818"/>
    <lineage>
        <taxon>Bacteria</taxon>
        <taxon>Bacillati</taxon>
        <taxon>Actinomycetota</taxon>
        <taxon>Actinomycetes</taxon>
        <taxon>Mycobacteriales</taxon>
        <taxon>Nocardiaceae</taxon>
        <taxon>Nocardia</taxon>
    </lineage>
</organism>
<evidence type="ECO:0000259" key="7">
    <source>
        <dbReference type="PROSITE" id="PS50850"/>
    </source>
</evidence>
<dbReference type="GO" id="GO:0022857">
    <property type="term" value="F:transmembrane transporter activity"/>
    <property type="evidence" value="ECO:0007669"/>
    <property type="project" value="InterPro"/>
</dbReference>
<dbReference type="InterPro" id="IPR020846">
    <property type="entry name" value="MFS_dom"/>
</dbReference>
<evidence type="ECO:0000256" key="5">
    <source>
        <dbReference type="ARBA" id="ARBA00022989"/>
    </source>
</evidence>
<accession>A0A652YNL6</accession>
<reference evidence="8" key="1">
    <citation type="submission" date="2019-07" db="EMBL/GenBank/DDBJ databases">
        <title>Genomic Encyclopedia of Type Strains, Phase IV (KMG-IV): sequencing the most valuable type-strain genomes for metagenomic binning, comparative biology and taxonomic classification.</title>
        <authorList>
            <person name="Goeker M."/>
        </authorList>
    </citation>
    <scope>NUCLEOTIDE SEQUENCE</scope>
    <source>
        <strain evidence="8">DSM 44596</strain>
    </source>
</reference>
<keyword evidence="3" id="KW-1003">Cell membrane</keyword>